<feature type="non-terminal residue" evidence="1">
    <location>
        <position position="48"/>
    </location>
</feature>
<sequence length="48" mass="5330">FALRGTGRCAESFGLLLQSASNMLQAQSSFRQSICAYRRASKIVMDCR</sequence>
<dbReference type="VEuPathDB" id="FungiDB:MPH_09374"/>
<dbReference type="InParanoid" id="K2QV04"/>
<evidence type="ECO:0000313" key="2">
    <source>
        <dbReference type="Proteomes" id="UP000007129"/>
    </source>
</evidence>
<gene>
    <name evidence="1" type="ORF">MPH_09374</name>
</gene>
<proteinExistence type="predicted"/>
<dbReference type="Proteomes" id="UP000007129">
    <property type="component" value="Unassembled WGS sequence"/>
</dbReference>
<reference evidence="1 2" key="1">
    <citation type="journal article" date="2012" name="BMC Genomics">
        <title>Tools to kill: Genome of one of the most destructive plant pathogenic fungi Macrophomina phaseolina.</title>
        <authorList>
            <person name="Islam M.S."/>
            <person name="Haque M.S."/>
            <person name="Islam M.M."/>
            <person name="Emdad E.M."/>
            <person name="Halim A."/>
            <person name="Hossen Q.M.M."/>
            <person name="Hossain M.Z."/>
            <person name="Ahmed B."/>
            <person name="Rahim S."/>
            <person name="Rahman M.S."/>
            <person name="Alam M.M."/>
            <person name="Hou S."/>
            <person name="Wan X."/>
            <person name="Saito J.A."/>
            <person name="Alam M."/>
        </authorList>
    </citation>
    <scope>NUCLEOTIDE SEQUENCE [LARGE SCALE GENOMIC DNA]</scope>
    <source>
        <strain evidence="1 2">MS6</strain>
    </source>
</reference>
<feature type="non-terminal residue" evidence="1">
    <location>
        <position position="1"/>
    </location>
</feature>
<organism evidence="1 2">
    <name type="scientific">Macrophomina phaseolina (strain MS6)</name>
    <name type="common">Charcoal rot fungus</name>
    <dbReference type="NCBI Taxonomy" id="1126212"/>
    <lineage>
        <taxon>Eukaryota</taxon>
        <taxon>Fungi</taxon>
        <taxon>Dikarya</taxon>
        <taxon>Ascomycota</taxon>
        <taxon>Pezizomycotina</taxon>
        <taxon>Dothideomycetes</taxon>
        <taxon>Dothideomycetes incertae sedis</taxon>
        <taxon>Botryosphaeriales</taxon>
        <taxon>Botryosphaeriaceae</taxon>
        <taxon>Macrophomina</taxon>
    </lineage>
</organism>
<name>K2QV04_MACPH</name>
<comment type="caution">
    <text evidence="1">The sequence shown here is derived from an EMBL/GenBank/DDBJ whole genome shotgun (WGS) entry which is preliminary data.</text>
</comment>
<protein>
    <submittedName>
        <fullName evidence="1">Uncharacterized protein</fullName>
    </submittedName>
</protein>
<dbReference type="AlphaFoldDB" id="K2QV04"/>
<accession>K2QV04</accession>
<dbReference type="HOGENOM" id="CLU_3162522_0_0_1"/>
<evidence type="ECO:0000313" key="1">
    <source>
        <dbReference type="EMBL" id="EKG13506.1"/>
    </source>
</evidence>
<dbReference type="EMBL" id="AHHD01000411">
    <property type="protein sequence ID" value="EKG13506.1"/>
    <property type="molecule type" value="Genomic_DNA"/>
</dbReference>